<dbReference type="SUPFAM" id="SSF82866">
    <property type="entry name" value="Multidrug efflux transporter AcrB transmembrane domain"/>
    <property type="match status" value="2"/>
</dbReference>
<comment type="caution">
    <text evidence="9">The sequence shown here is derived from an EMBL/GenBank/DDBJ whole genome shotgun (WGS) entry which is preliminary data.</text>
</comment>
<organism evidence="9 10">
    <name type="scientific">Paenibacillus oenotherae</name>
    <dbReference type="NCBI Taxonomy" id="1435645"/>
    <lineage>
        <taxon>Bacteria</taxon>
        <taxon>Bacillati</taxon>
        <taxon>Bacillota</taxon>
        <taxon>Bacilli</taxon>
        <taxon>Bacillales</taxon>
        <taxon>Paenibacillaceae</taxon>
        <taxon>Paenibacillus</taxon>
    </lineage>
</organism>
<keyword evidence="6 7" id="KW-0472">Membrane</keyword>
<dbReference type="Gene3D" id="1.20.1640.10">
    <property type="entry name" value="Multidrug efflux transporter AcrB transmembrane domain"/>
    <property type="match status" value="2"/>
</dbReference>
<dbReference type="EMBL" id="JAHZIJ010000004">
    <property type="protein sequence ID" value="MBW7474923.1"/>
    <property type="molecule type" value="Genomic_DNA"/>
</dbReference>
<dbReference type="Proteomes" id="UP000812277">
    <property type="component" value="Unassembled WGS sequence"/>
</dbReference>
<feature type="transmembrane region" description="Helical" evidence="7">
    <location>
        <begin position="260"/>
        <end position="282"/>
    </location>
</feature>
<feature type="transmembrane region" description="Helical" evidence="7">
    <location>
        <begin position="202"/>
        <end position="220"/>
    </location>
</feature>
<dbReference type="PROSITE" id="PS50156">
    <property type="entry name" value="SSD"/>
    <property type="match status" value="2"/>
</dbReference>
<evidence type="ECO:0000256" key="4">
    <source>
        <dbReference type="ARBA" id="ARBA00022692"/>
    </source>
</evidence>
<evidence type="ECO:0000256" key="3">
    <source>
        <dbReference type="ARBA" id="ARBA00022475"/>
    </source>
</evidence>
<comment type="subcellular location">
    <subcellularLocation>
        <location evidence="1">Cell membrane</location>
        <topology evidence="1">Multi-pass membrane protein</topology>
    </subcellularLocation>
</comment>
<gene>
    <name evidence="9" type="ORF">K0T92_09215</name>
</gene>
<evidence type="ECO:0000256" key="7">
    <source>
        <dbReference type="SAM" id="Phobius"/>
    </source>
</evidence>
<keyword evidence="10" id="KW-1185">Reference proteome</keyword>
<feature type="transmembrane region" description="Helical" evidence="7">
    <location>
        <begin position="564"/>
        <end position="581"/>
    </location>
</feature>
<evidence type="ECO:0000256" key="5">
    <source>
        <dbReference type="ARBA" id="ARBA00022989"/>
    </source>
</evidence>
<name>A0ABS7D6X9_9BACL</name>
<dbReference type="InterPro" id="IPR004869">
    <property type="entry name" value="MMPL_dom"/>
</dbReference>
<evidence type="ECO:0000313" key="10">
    <source>
        <dbReference type="Proteomes" id="UP000812277"/>
    </source>
</evidence>
<evidence type="ECO:0000313" key="9">
    <source>
        <dbReference type="EMBL" id="MBW7474923.1"/>
    </source>
</evidence>
<feature type="transmembrane region" description="Helical" evidence="7">
    <location>
        <begin position="303"/>
        <end position="324"/>
    </location>
</feature>
<protein>
    <submittedName>
        <fullName evidence="9">MMPL family transporter</fullName>
    </submittedName>
</protein>
<dbReference type="PANTHER" id="PTHR33406">
    <property type="entry name" value="MEMBRANE PROTEIN MJ1562-RELATED"/>
    <property type="match status" value="1"/>
</dbReference>
<keyword evidence="3" id="KW-1003">Cell membrane</keyword>
<feature type="transmembrane region" description="Helical" evidence="7">
    <location>
        <begin position="588"/>
        <end position="612"/>
    </location>
</feature>
<dbReference type="PANTHER" id="PTHR33406:SF6">
    <property type="entry name" value="MEMBRANE PROTEIN YDGH-RELATED"/>
    <property type="match status" value="1"/>
</dbReference>
<evidence type="ECO:0000259" key="8">
    <source>
        <dbReference type="PROSITE" id="PS50156"/>
    </source>
</evidence>
<evidence type="ECO:0000256" key="6">
    <source>
        <dbReference type="ARBA" id="ARBA00023136"/>
    </source>
</evidence>
<feature type="transmembrane region" description="Helical" evidence="7">
    <location>
        <begin position="336"/>
        <end position="359"/>
    </location>
</feature>
<feature type="domain" description="SSD" evidence="8">
    <location>
        <begin position="262"/>
        <end position="357"/>
    </location>
</feature>
<proteinExistence type="inferred from homology"/>
<feature type="transmembrane region" description="Helical" evidence="7">
    <location>
        <begin position="624"/>
        <end position="646"/>
    </location>
</feature>
<feature type="transmembrane region" description="Helical" evidence="7">
    <location>
        <begin position="667"/>
        <end position="688"/>
    </location>
</feature>
<keyword evidence="5 7" id="KW-1133">Transmembrane helix</keyword>
<feature type="transmembrane region" description="Helical" evidence="7">
    <location>
        <begin position="407"/>
        <end position="427"/>
    </location>
</feature>
<dbReference type="Pfam" id="PF03176">
    <property type="entry name" value="MMPL"/>
    <property type="match status" value="2"/>
</dbReference>
<evidence type="ECO:0000256" key="1">
    <source>
        <dbReference type="ARBA" id="ARBA00004651"/>
    </source>
</evidence>
<feature type="domain" description="SSD" evidence="8">
    <location>
        <begin position="583"/>
        <end position="719"/>
    </location>
</feature>
<dbReference type="InterPro" id="IPR050545">
    <property type="entry name" value="Mycobact_MmpL"/>
</dbReference>
<feature type="transmembrane region" description="Helical" evidence="7">
    <location>
        <begin position="694"/>
        <end position="721"/>
    </location>
</feature>
<dbReference type="InterPro" id="IPR000731">
    <property type="entry name" value="SSD"/>
</dbReference>
<feature type="transmembrane region" description="Helical" evidence="7">
    <location>
        <begin position="227"/>
        <end position="248"/>
    </location>
</feature>
<feature type="transmembrane region" description="Helical" evidence="7">
    <location>
        <begin position="21"/>
        <end position="42"/>
    </location>
</feature>
<accession>A0ABS7D6X9</accession>
<dbReference type="RefSeq" id="WP_219872139.1">
    <property type="nucleotide sequence ID" value="NZ_JAHZIJ010000004.1"/>
</dbReference>
<evidence type="ECO:0000256" key="2">
    <source>
        <dbReference type="ARBA" id="ARBA00010157"/>
    </source>
</evidence>
<sequence length="743" mass="80548">MSQNSWLRKYGELVAGKRTRWIIIFVWIFATVILSTMLPQVGKNEVNNAPNLESTEPSVIAGQVIEEQFPSASGLPALLVWHNESGITRDDLTHVKQLSSQLSDNPLQGQTGIVPYHQLPDAALMSEVSKDGTTFIQPIFFLESTDTETLETNIEEIKQSVTDAVGYNPFDEETNSTKLSARVTGPAGIAVDATALFSGADVSLLIATVIIVLVILLLIYRSPILALIPLVGVGFAYGITSPLLGWMAGEGWITVDSQGISIMTVLLFGAGTDYCLFLISHFRQELTRHENKMTALINAVKDATGAVAMSGFTVVLSLLALLLAKYGAYHRFAVPFSLSIFIMGIASLTLVPAILSVIGRASFYPFVPRTLEMKQQRAAARGKTMPQQTAKRGFGLTIGNLVTRKPIAVTIISIVVLGALAGFVPQIKYNYDILSSFPKTMESREGFDIIAKSFSSGSLAPVTVVVDTEGKETGIADYLKSLEQVALLSEPIPGVKNKNLQSYSITLDMNPYSLEAMSFIPELESKVAAYLSETSGIDSPKVWIGGQTAEQHDTKVVGDRDRNVIIPVVIVLISLILLVYLRSIVAMLYLIATVLLSYGSALGLGWIILHYFMGVDGIQGSIPLYSFVFLVALGEDYNIFMISSIWQKRKTMPLLQAIKEGVSETGGVITSAGLILAATFAVLATLPIQVLVQFGLITALGVLLDTFVVRPFLVPAITVLLGRKAFWPGRVYEVSPQSVQRSK</sequence>
<reference evidence="9 10" key="1">
    <citation type="submission" date="2021-07" db="EMBL/GenBank/DDBJ databases">
        <title>Paenibacillus radiodurans sp. nov., isolated from the southeastern edge of Tengger Desert.</title>
        <authorList>
            <person name="Zhang G."/>
        </authorList>
    </citation>
    <scope>NUCLEOTIDE SEQUENCE [LARGE SCALE GENOMIC DNA]</scope>
    <source>
        <strain evidence="9 10">DT7-4</strain>
    </source>
</reference>
<keyword evidence="4 7" id="KW-0812">Transmembrane</keyword>
<comment type="similarity">
    <text evidence="2">Belongs to the resistance-nodulation-cell division (RND) (TC 2.A.6) family. MmpL subfamily.</text>
</comment>